<dbReference type="PIRSF" id="PIRSF005536">
    <property type="entry name" value="Agal"/>
    <property type="match status" value="1"/>
</dbReference>
<dbReference type="InterPro" id="IPR013785">
    <property type="entry name" value="Aldolase_TIM"/>
</dbReference>
<keyword evidence="9" id="KW-1185">Reference proteome</keyword>
<evidence type="ECO:0000259" key="7">
    <source>
        <dbReference type="Pfam" id="PF16875"/>
    </source>
</evidence>
<dbReference type="Pfam" id="PF02065">
    <property type="entry name" value="Melibiase"/>
    <property type="match status" value="1"/>
</dbReference>
<keyword evidence="4" id="KW-0326">Glycosidase</keyword>
<dbReference type="Gene3D" id="2.60.40.1180">
    <property type="entry name" value="Golgi alpha-mannosidase II"/>
    <property type="match status" value="1"/>
</dbReference>
<evidence type="ECO:0000256" key="5">
    <source>
        <dbReference type="SAM" id="SignalP"/>
    </source>
</evidence>
<gene>
    <name evidence="8" type="ORF">M9Y10_001908</name>
</gene>
<evidence type="ECO:0000256" key="2">
    <source>
        <dbReference type="ARBA" id="ARBA00012755"/>
    </source>
</evidence>
<accession>A0ABR2L8N9</accession>
<reference evidence="8 9" key="1">
    <citation type="submission" date="2024-04" db="EMBL/GenBank/DDBJ databases">
        <title>Tritrichomonas musculus Genome.</title>
        <authorList>
            <person name="Alves-Ferreira E."/>
            <person name="Grigg M."/>
            <person name="Lorenzi H."/>
            <person name="Galac M."/>
        </authorList>
    </citation>
    <scope>NUCLEOTIDE SEQUENCE [LARGE SCALE GENOMIC DNA]</scope>
    <source>
        <strain evidence="8 9">EAF2021</strain>
    </source>
</reference>
<dbReference type="InterPro" id="IPR013780">
    <property type="entry name" value="Glyco_hydro_b"/>
</dbReference>
<dbReference type="InterPro" id="IPR038417">
    <property type="entry name" value="Alpga-gal_N_sf"/>
</dbReference>
<sequence>MLFLLVGLSLSSITFNESSKIFHLDTAKSSYQIIIGTLNYLVHLYYGKRVDDDLTQMNYLFSRNLDTFPYEIGYIGVQFSLDSALQEYPSFGTGDFRIPAFSAYNWNGTSSVILKYKTHTIQRNVKKPSIPGLPHATSDSNIDILDIELEDTFNQLSVHLFYAVFEEKDIITRWTSITNNNEVGSSKDITITRAMSACLDFHESKFDLLTLSGAYNSERYIDRKPLSRGRVTFDSVRGASSHQQNPVIMLSDKNADEKTGNVISASLVYSGNFAIEVEVDQSDQTRLNIGINPNQFRYIIHPNETFYTPEVILAFSDQGFGEISRKMHRFVRENIMQSEWKNKRKPILINSWEAAYFNFDDDKLIDMAKDASKLGIELFVLDDGWFGHRDNDNSSLGDWYVNRNKIKKGMGNLAKEINNLGMMFGLWFEPEMINEDSDLFRAHPEFAMRIPGRNPQLGRNQLVLDFTNPDVVDNIYKQMTDILDNANISYVKWDMNRQITDLFSFTLPPEQQGEIFHRYILNLYDLLDRLLNRYPHLLIEGCSSGGGRFDLGLLYYSPQYWTSDDTDPIERIKIQYGTSMIYPASSMGAHVSVSPNHQTGRSTPFETRAIVAMSGTFGYELDTRNLAEEDRNKVIEQNSYYNKYYDLVQFGDLYRLLSPFESHYFCAWMFVNEDKSRALLNVFKILTRVDITFIVLKLDGLNPSKIYTINGMYDGQCFSGASLMNAGIIISTSRDDYNSNQYEIVEVKNNKY</sequence>
<evidence type="ECO:0000313" key="9">
    <source>
        <dbReference type="Proteomes" id="UP001470230"/>
    </source>
</evidence>
<evidence type="ECO:0000313" key="8">
    <source>
        <dbReference type="EMBL" id="KAK8899592.1"/>
    </source>
</evidence>
<dbReference type="PANTHER" id="PTHR43053">
    <property type="entry name" value="GLYCOSIDASE FAMILY 31"/>
    <property type="match status" value="1"/>
</dbReference>
<dbReference type="Gene3D" id="3.20.20.70">
    <property type="entry name" value="Aldolase class I"/>
    <property type="match status" value="1"/>
</dbReference>
<dbReference type="InterPro" id="IPR000111">
    <property type="entry name" value="Glyco_hydro_27/36_CS"/>
</dbReference>
<keyword evidence="5" id="KW-0732">Signal</keyword>
<comment type="catalytic activity">
    <reaction evidence="1">
        <text>Hydrolysis of terminal, non-reducing alpha-D-galactose residues in alpha-D-galactosides, including galactose oligosaccharides, galactomannans and galactolipids.</text>
        <dbReference type="EC" id="3.2.1.22"/>
    </reaction>
</comment>
<evidence type="ECO:0000259" key="6">
    <source>
        <dbReference type="Pfam" id="PF16874"/>
    </source>
</evidence>
<dbReference type="Gene3D" id="2.70.98.60">
    <property type="entry name" value="alpha-galactosidase from lactobacil brevis"/>
    <property type="match status" value="1"/>
</dbReference>
<feature type="domain" description="Glycosyl hydrolase family 36 N-terminal" evidence="7">
    <location>
        <begin position="40"/>
        <end position="298"/>
    </location>
</feature>
<dbReference type="Proteomes" id="UP001470230">
    <property type="component" value="Unassembled WGS sequence"/>
</dbReference>
<organism evidence="8 9">
    <name type="scientific">Tritrichomonas musculus</name>
    <dbReference type="NCBI Taxonomy" id="1915356"/>
    <lineage>
        <taxon>Eukaryota</taxon>
        <taxon>Metamonada</taxon>
        <taxon>Parabasalia</taxon>
        <taxon>Tritrichomonadida</taxon>
        <taxon>Tritrichomonadidae</taxon>
        <taxon>Tritrichomonas</taxon>
    </lineage>
</organism>
<dbReference type="InterPro" id="IPR002252">
    <property type="entry name" value="Glyco_hydro_36"/>
</dbReference>
<dbReference type="InterPro" id="IPR050985">
    <property type="entry name" value="Alpha-glycosidase_related"/>
</dbReference>
<dbReference type="PRINTS" id="PR00743">
    <property type="entry name" value="GLHYDRLASE36"/>
</dbReference>
<dbReference type="InterPro" id="IPR017853">
    <property type="entry name" value="GH"/>
</dbReference>
<evidence type="ECO:0000256" key="1">
    <source>
        <dbReference type="ARBA" id="ARBA00001255"/>
    </source>
</evidence>
<feature type="chain" id="PRO_5046068660" description="alpha-galactosidase" evidence="5">
    <location>
        <begin position="19"/>
        <end position="752"/>
    </location>
</feature>
<evidence type="ECO:0000256" key="4">
    <source>
        <dbReference type="ARBA" id="ARBA00023295"/>
    </source>
</evidence>
<protein>
    <recommendedName>
        <fullName evidence="2">alpha-galactosidase</fullName>
        <ecNumber evidence="2">3.2.1.22</ecNumber>
    </recommendedName>
</protein>
<dbReference type="CDD" id="cd14791">
    <property type="entry name" value="GH36"/>
    <property type="match status" value="1"/>
</dbReference>
<dbReference type="EMBL" id="JAPFFF010000001">
    <property type="protein sequence ID" value="KAK8899592.1"/>
    <property type="molecule type" value="Genomic_DNA"/>
</dbReference>
<name>A0ABR2L8N9_9EUKA</name>
<dbReference type="PANTHER" id="PTHR43053:SF3">
    <property type="entry name" value="ALPHA-GALACTOSIDASE C-RELATED"/>
    <property type="match status" value="1"/>
</dbReference>
<dbReference type="EC" id="3.2.1.22" evidence="2"/>
<dbReference type="SUPFAM" id="SSF51445">
    <property type="entry name" value="(Trans)glycosidases"/>
    <property type="match status" value="1"/>
</dbReference>
<dbReference type="PROSITE" id="PS00512">
    <property type="entry name" value="ALPHA_GALACTOSIDASE"/>
    <property type="match status" value="1"/>
</dbReference>
<dbReference type="InterPro" id="IPR031704">
    <property type="entry name" value="Glyco_hydro_36_N"/>
</dbReference>
<keyword evidence="3" id="KW-0378">Hydrolase</keyword>
<evidence type="ECO:0000256" key="3">
    <source>
        <dbReference type="ARBA" id="ARBA00022801"/>
    </source>
</evidence>
<proteinExistence type="predicted"/>
<dbReference type="InterPro" id="IPR031705">
    <property type="entry name" value="Glyco_hydro_36_C"/>
</dbReference>
<dbReference type="Pfam" id="PF16875">
    <property type="entry name" value="Glyco_hydro_36N"/>
    <property type="match status" value="1"/>
</dbReference>
<feature type="signal peptide" evidence="5">
    <location>
        <begin position="1"/>
        <end position="18"/>
    </location>
</feature>
<dbReference type="Pfam" id="PF16874">
    <property type="entry name" value="Glyco_hydro_36C"/>
    <property type="match status" value="1"/>
</dbReference>
<comment type="caution">
    <text evidence="8">The sequence shown here is derived from an EMBL/GenBank/DDBJ whole genome shotgun (WGS) entry which is preliminary data.</text>
</comment>
<feature type="domain" description="Glycosyl hydrolase family 36 C-terminal" evidence="6">
    <location>
        <begin position="666"/>
        <end position="743"/>
    </location>
</feature>